<dbReference type="PANTHER" id="PTHR34610">
    <property type="entry name" value="SSL7007 PROTEIN"/>
    <property type="match status" value="1"/>
</dbReference>
<dbReference type="NCBIfam" id="TIGR00305">
    <property type="entry name" value="putative toxin-antitoxin system toxin component, PIN family"/>
    <property type="match status" value="1"/>
</dbReference>
<dbReference type="RefSeq" id="WP_229792347.1">
    <property type="nucleotide sequence ID" value="NZ_BMYD01000001.1"/>
</dbReference>
<feature type="domain" description="PIN" evidence="1">
    <location>
        <begin position="1"/>
        <end position="110"/>
    </location>
</feature>
<reference evidence="2" key="2">
    <citation type="submission" date="2020-09" db="EMBL/GenBank/DDBJ databases">
        <authorList>
            <person name="Sun Q."/>
            <person name="Kim S."/>
        </authorList>
    </citation>
    <scope>NUCLEOTIDE SEQUENCE</scope>
    <source>
        <strain evidence="2">KCTC 23077</strain>
    </source>
</reference>
<gene>
    <name evidence="2" type="ORF">GCM10007067_13030</name>
</gene>
<reference evidence="2" key="1">
    <citation type="journal article" date="2014" name="Int. J. Syst. Evol. Microbiol.">
        <title>Complete genome sequence of Corynebacterium casei LMG S-19264T (=DSM 44701T), isolated from a smear-ripened cheese.</title>
        <authorList>
            <consortium name="US DOE Joint Genome Institute (JGI-PGF)"/>
            <person name="Walter F."/>
            <person name="Albersmeier A."/>
            <person name="Kalinowski J."/>
            <person name="Ruckert C."/>
        </authorList>
    </citation>
    <scope>NUCLEOTIDE SEQUENCE</scope>
    <source>
        <strain evidence="2">KCTC 23077</strain>
    </source>
</reference>
<sequence>MIDTNAWLDLLVFRDPRAARLNAALCAGTVTAVVDAACVAEWHRVLDYPALALDPGRRATIDTEFHRRSHRVETAAPPHPLPRCEDPDDQKFLELALVTDARWLITRDRALLALARRTAREGWFDIVEPALWTPDGPMRPGAR</sequence>
<name>A0A918W7F5_9GAMM</name>
<dbReference type="InterPro" id="IPR029060">
    <property type="entry name" value="PIN-like_dom_sf"/>
</dbReference>
<keyword evidence="3" id="KW-1185">Reference proteome</keyword>
<organism evidence="2 3">
    <name type="scientific">Cognatilysobacter bugurensis</name>
    <dbReference type="NCBI Taxonomy" id="543356"/>
    <lineage>
        <taxon>Bacteria</taxon>
        <taxon>Pseudomonadati</taxon>
        <taxon>Pseudomonadota</taxon>
        <taxon>Gammaproteobacteria</taxon>
        <taxon>Lysobacterales</taxon>
        <taxon>Lysobacteraceae</taxon>
        <taxon>Cognatilysobacter</taxon>
    </lineage>
</organism>
<protein>
    <recommendedName>
        <fullName evidence="1">PIN domain-containing protein</fullName>
    </recommendedName>
</protein>
<evidence type="ECO:0000313" key="2">
    <source>
        <dbReference type="EMBL" id="GHA77111.1"/>
    </source>
</evidence>
<dbReference type="PANTHER" id="PTHR34610:SF3">
    <property type="entry name" value="SSL7007 PROTEIN"/>
    <property type="match status" value="1"/>
</dbReference>
<proteinExistence type="predicted"/>
<comment type="caution">
    <text evidence="2">The sequence shown here is derived from an EMBL/GenBank/DDBJ whole genome shotgun (WGS) entry which is preliminary data.</text>
</comment>
<dbReference type="SUPFAM" id="SSF88723">
    <property type="entry name" value="PIN domain-like"/>
    <property type="match status" value="1"/>
</dbReference>
<accession>A0A918W7F5</accession>
<evidence type="ECO:0000259" key="1">
    <source>
        <dbReference type="Pfam" id="PF13470"/>
    </source>
</evidence>
<dbReference type="EMBL" id="BMYD01000001">
    <property type="protein sequence ID" value="GHA77111.1"/>
    <property type="molecule type" value="Genomic_DNA"/>
</dbReference>
<dbReference type="InterPro" id="IPR002716">
    <property type="entry name" value="PIN_dom"/>
</dbReference>
<dbReference type="InterPro" id="IPR002850">
    <property type="entry name" value="PIN_toxin-like"/>
</dbReference>
<dbReference type="AlphaFoldDB" id="A0A918W7F5"/>
<dbReference type="Pfam" id="PF13470">
    <property type="entry name" value="PIN_3"/>
    <property type="match status" value="1"/>
</dbReference>
<dbReference type="Proteomes" id="UP000646426">
    <property type="component" value="Unassembled WGS sequence"/>
</dbReference>
<evidence type="ECO:0000313" key="3">
    <source>
        <dbReference type="Proteomes" id="UP000646426"/>
    </source>
</evidence>